<dbReference type="SUPFAM" id="SSF53474">
    <property type="entry name" value="alpha/beta-Hydrolases"/>
    <property type="match status" value="1"/>
</dbReference>
<dbReference type="RefSeq" id="WP_095074816.1">
    <property type="nucleotide sequence ID" value="NZ_LT899436.1"/>
</dbReference>
<name>A0A238UEN9_9FLAO</name>
<protein>
    <submittedName>
        <fullName evidence="2">Hydrolase</fullName>
    </submittedName>
</protein>
<sequence length="261" mass="29504">MVDSILYKNAKVAYQIYGAGKQKLVLLHGFLENAKMWNFLTKEMQYDFQIITVDLLGHGASECLGYVHTMEEIAETIHLVLKKEKIVKATFIGHSMGGYVALAFAEKYPDYVERLCLLNSTSSPDSEERKEIRDRAIKMAKTNYKTLVAMSVGNLFARETYEKFGDKIEACKQEALKTKVQGYIACSEGMKLRKNRSNVLQNSTFKKLIIAGKKDPVLTIKAIQVEADHTKTPLQVLSNGHMSHIENEEELVVLLKDFCLS</sequence>
<organism evidence="2 3">
    <name type="scientific">Tenacibaculum jejuense</name>
    <dbReference type="NCBI Taxonomy" id="584609"/>
    <lineage>
        <taxon>Bacteria</taxon>
        <taxon>Pseudomonadati</taxon>
        <taxon>Bacteroidota</taxon>
        <taxon>Flavobacteriia</taxon>
        <taxon>Flavobacteriales</taxon>
        <taxon>Flavobacteriaceae</taxon>
        <taxon>Tenacibaculum</taxon>
    </lineage>
</organism>
<dbReference type="AlphaFoldDB" id="A0A238UEN9"/>
<dbReference type="KEGG" id="tje:TJEJU_3993"/>
<dbReference type="Pfam" id="PF00561">
    <property type="entry name" value="Abhydrolase_1"/>
    <property type="match status" value="1"/>
</dbReference>
<dbReference type="InterPro" id="IPR050266">
    <property type="entry name" value="AB_hydrolase_sf"/>
</dbReference>
<proteinExistence type="predicted"/>
<reference evidence="2 3" key="1">
    <citation type="submission" date="2017-07" db="EMBL/GenBank/DDBJ databases">
        <authorList>
            <person name="Sun Z.S."/>
            <person name="Albrecht U."/>
            <person name="Echele G."/>
            <person name="Lee C.C."/>
        </authorList>
    </citation>
    <scope>NUCLEOTIDE SEQUENCE [LARGE SCALE GENOMIC DNA]</scope>
    <source>
        <strain evidence="3">type strain: KCTC 22618</strain>
    </source>
</reference>
<dbReference type="OrthoDB" id="252464at2"/>
<feature type="domain" description="AB hydrolase-1" evidence="1">
    <location>
        <begin position="24"/>
        <end position="247"/>
    </location>
</feature>
<dbReference type="GO" id="GO:0016020">
    <property type="term" value="C:membrane"/>
    <property type="evidence" value="ECO:0007669"/>
    <property type="project" value="TreeGrafter"/>
</dbReference>
<dbReference type="Proteomes" id="UP000215214">
    <property type="component" value="Chromosome TJEJU"/>
</dbReference>
<keyword evidence="2" id="KW-0378">Hydrolase</keyword>
<dbReference type="InterPro" id="IPR000073">
    <property type="entry name" value="AB_hydrolase_1"/>
</dbReference>
<evidence type="ECO:0000259" key="1">
    <source>
        <dbReference type="Pfam" id="PF00561"/>
    </source>
</evidence>
<dbReference type="PANTHER" id="PTHR43798">
    <property type="entry name" value="MONOACYLGLYCEROL LIPASE"/>
    <property type="match status" value="1"/>
</dbReference>
<dbReference type="PANTHER" id="PTHR43798:SF33">
    <property type="entry name" value="HYDROLASE, PUTATIVE (AFU_ORTHOLOGUE AFUA_2G14860)-RELATED"/>
    <property type="match status" value="1"/>
</dbReference>
<dbReference type="GO" id="GO:0016787">
    <property type="term" value="F:hydrolase activity"/>
    <property type="evidence" value="ECO:0007669"/>
    <property type="project" value="UniProtKB-KW"/>
</dbReference>
<gene>
    <name evidence="2" type="ORF">TJEJU_3993</name>
</gene>
<dbReference type="PRINTS" id="PR00111">
    <property type="entry name" value="ABHYDROLASE"/>
</dbReference>
<dbReference type="InterPro" id="IPR029058">
    <property type="entry name" value="AB_hydrolase_fold"/>
</dbReference>
<dbReference type="Gene3D" id="3.40.50.1820">
    <property type="entry name" value="alpha/beta hydrolase"/>
    <property type="match status" value="1"/>
</dbReference>
<accession>A0A238UEN9</accession>
<evidence type="ECO:0000313" key="2">
    <source>
        <dbReference type="EMBL" id="SNR17621.1"/>
    </source>
</evidence>
<keyword evidence="3" id="KW-1185">Reference proteome</keyword>
<dbReference type="EMBL" id="LT899436">
    <property type="protein sequence ID" value="SNR17621.1"/>
    <property type="molecule type" value="Genomic_DNA"/>
</dbReference>
<evidence type="ECO:0000313" key="3">
    <source>
        <dbReference type="Proteomes" id="UP000215214"/>
    </source>
</evidence>